<keyword evidence="1" id="KW-0805">Transcription regulation</keyword>
<proteinExistence type="predicted"/>
<evidence type="ECO:0000313" key="6">
    <source>
        <dbReference type="Proteomes" id="UP000245396"/>
    </source>
</evidence>
<comment type="caution">
    <text evidence="5">The sequence shown here is derived from an EMBL/GenBank/DDBJ whole genome shotgun (WGS) entry which is preliminary data.</text>
</comment>
<protein>
    <submittedName>
        <fullName evidence="5">AraC-like DNA-binding protein</fullName>
    </submittedName>
</protein>
<feature type="domain" description="HTH araC/xylS-type" evidence="4">
    <location>
        <begin position="181"/>
        <end position="279"/>
    </location>
</feature>
<accession>A0A316C3X9</accession>
<sequence>MFQTTPLPLLAQADRATPTVAATEWRLNAPRYGGHSHALVLTEGKATVQLSKGQLRAIAPCLVWMPPGAALTVALDAGSAGFIVSCSENLVSMAISGGQPSALRATADRLILGEIRPGDAGQVATLAATAETIHRELRAPKESGVELLSACVTIMLVIAQRLSPQPALAQADGWPAPQLLQRFMQMVEVHFREQYTIRRYADELGVTERRLHDTVVKATGRSPLALVHARLLEEARARLAESSLPVAQIAYGLGFRDPAHFTRFFGKAVGLSPRRYRAGLREARKDRETFAAWP</sequence>
<dbReference type="SMART" id="SM00342">
    <property type="entry name" value="HTH_ARAC"/>
    <property type="match status" value="1"/>
</dbReference>
<dbReference type="InterPro" id="IPR009057">
    <property type="entry name" value="Homeodomain-like_sf"/>
</dbReference>
<dbReference type="Pfam" id="PF12833">
    <property type="entry name" value="HTH_18"/>
    <property type="match status" value="1"/>
</dbReference>
<dbReference type="SUPFAM" id="SSF46689">
    <property type="entry name" value="Homeodomain-like"/>
    <property type="match status" value="1"/>
</dbReference>
<reference evidence="5 6" key="1">
    <citation type="submission" date="2018-05" db="EMBL/GenBank/DDBJ databases">
        <title>Genomic Encyclopedia of Type Strains, Phase IV (KMG-IV): sequencing the most valuable type-strain genomes for metagenomic binning, comparative biology and taxonomic classification.</title>
        <authorList>
            <person name="Goeker M."/>
        </authorList>
    </citation>
    <scope>NUCLEOTIDE SEQUENCE [LARGE SCALE GENOMIC DNA]</scope>
    <source>
        <strain evidence="5 6">DSM 6986</strain>
    </source>
</reference>
<evidence type="ECO:0000256" key="2">
    <source>
        <dbReference type="ARBA" id="ARBA00023125"/>
    </source>
</evidence>
<dbReference type="GO" id="GO:0003700">
    <property type="term" value="F:DNA-binding transcription factor activity"/>
    <property type="evidence" value="ECO:0007669"/>
    <property type="project" value="InterPro"/>
</dbReference>
<dbReference type="PANTHER" id="PTHR43280:SF32">
    <property type="entry name" value="TRANSCRIPTIONAL REGULATORY PROTEIN"/>
    <property type="match status" value="1"/>
</dbReference>
<dbReference type="PANTHER" id="PTHR43280">
    <property type="entry name" value="ARAC-FAMILY TRANSCRIPTIONAL REGULATOR"/>
    <property type="match status" value="1"/>
</dbReference>
<evidence type="ECO:0000313" key="5">
    <source>
        <dbReference type="EMBL" id="PWJ84391.1"/>
    </source>
</evidence>
<evidence type="ECO:0000259" key="4">
    <source>
        <dbReference type="PROSITE" id="PS01124"/>
    </source>
</evidence>
<name>A0A316C3X9_PSESE</name>
<dbReference type="RefSeq" id="WP_146201440.1">
    <property type="nucleotide sequence ID" value="NZ_QGGG01000005.1"/>
</dbReference>
<dbReference type="GO" id="GO:0043565">
    <property type="term" value="F:sequence-specific DNA binding"/>
    <property type="evidence" value="ECO:0007669"/>
    <property type="project" value="InterPro"/>
</dbReference>
<dbReference type="InterPro" id="IPR020449">
    <property type="entry name" value="Tscrpt_reg_AraC-type_HTH"/>
</dbReference>
<dbReference type="Proteomes" id="UP000245396">
    <property type="component" value="Unassembled WGS sequence"/>
</dbReference>
<dbReference type="STRING" id="1192868.GCA_000304395_01965"/>
<keyword evidence="6" id="KW-1185">Reference proteome</keyword>
<dbReference type="PRINTS" id="PR00032">
    <property type="entry name" value="HTHARAC"/>
</dbReference>
<dbReference type="EMBL" id="QGGG01000005">
    <property type="protein sequence ID" value="PWJ84391.1"/>
    <property type="molecule type" value="Genomic_DNA"/>
</dbReference>
<dbReference type="AlphaFoldDB" id="A0A316C3X9"/>
<gene>
    <name evidence="5" type="ORF">C7441_1057</name>
</gene>
<dbReference type="Gene3D" id="1.10.10.60">
    <property type="entry name" value="Homeodomain-like"/>
    <property type="match status" value="1"/>
</dbReference>
<organism evidence="5 6">
    <name type="scientific">Pseudaminobacter salicylatoxidans</name>
    <dbReference type="NCBI Taxonomy" id="93369"/>
    <lineage>
        <taxon>Bacteria</taxon>
        <taxon>Pseudomonadati</taxon>
        <taxon>Pseudomonadota</taxon>
        <taxon>Alphaproteobacteria</taxon>
        <taxon>Hyphomicrobiales</taxon>
        <taxon>Phyllobacteriaceae</taxon>
        <taxon>Pseudaminobacter</taxon>
    </lineage>
</organism>
<keyword evidence="2 5" id="KW-0238">DNA-binding</keyword>
<evidence type="ECO:0000256" key="3">
    <source>
        <dbReference type="ARBA" id="ARBA00023163"/>
    </source>
</evidence>
<keyword evidence="3" id="KW-0804">Transcription</keyword>
<dbReference type="OrthoDB" id="9814125at2"/>
<dbReference type="InterPro" id="IPR018060">
    <property type="entry name" value="HTH_AraC"/>
</dbReference>
<dbReference type="PROSITE" id="PS01124">
    <property type="entry name" value="HTH_ARAC_FAMILY_2"/>
    <property type="match status" value="1"/>
</dbReference>
<evidence type="ECO:0000256" key="1">
    <source>
        <dbReference type="ARBA" id="ARBA00023015"/>
    </source>
</evidence>